<protein>
    <submittedName>
        <fullName evidence="1">Uncharacterized protein</fullName>
    </submittedName>
</protein>
<gene>
    <name evidence="1" type="ORF">ACFFH4_20750</name>
</gene>
<evidence type="ECO:0000313" key="2">
    <source>
        <dbReference type="Proteomes" id="UP001589833"/>
    </source>
</evidence>
<organism evidence="1 2">
    <name type="scientific">Halalkalibacter alkalisediminis</name>
    <dbReference type="NCBI Taxonomy" id="935616"/>
    <lineage>
        <taxon>Bacteria</taxon>
        <taxon>Bacillati</taxon>
        <taxon>Bacillota</taxon>
        <taxon>Bacilli</taxon>
        <taxon>Bacillales</taxon>
        <taxon>Bacillaceae</taxon>
        <taxon>Halalkalibacter</taxon>
    </lineage>
</organism>
<dbReference type="Proteomes" id="UP001589833">
    <property type="component" value="Unassembled WGS sequence"/>
</dbReference>
<dbReference type="EMBL" id="JBHLTR010000056">
    <property type="protein sequence ID" value="MFC0561374.1"/>
    <property type="molecule type" value="Genomic_DNA"/>
</dbReference>
<sequence length="74" mass="7913">MGSVVVGATGLIPGVGAASFLAASGIGAYELAKGHLSYKVYIKRSPESRKIGRIKTVYYKEKNFKGATKTLYKD</sequence>
<evidence type="ECO:0000313" key="1">
    <source>
        <dbReference type="EMBL" id="MFC0561374.1"/>
    </source>
</evidence>
<name>A0ABV6NKR5_9BACI</name>
<keyword evidence="2" id="KW-1185">Reference proteome</keyword>
<dbReference type="RefSeq" id="WP_273846554.1">
    <property type="nucleotide sequence ID" value="NZ_JAQQWT010000018.1"/>
</dbReference>
<accession>A0ABV6NKR5</accession>
<proteinExistence type="predicted"/>
<comment type="caution">
    <text evidence="1">The sequence shown here is derived from an EMBL/GenBank/DDBJ whole genome shotgun (WGS) entry which is preliminary data.</text>
</comment>
<reference evidence="1 2" key="1">
    <citation type="submission" date="2024-09" db="EMBL/GenBank/DDBJ databases">
        <authorList>
            <person name="Sun Q."/>
            <person name="Mori K."/>
        </authorList>
    </citation>
    <scope>NUCLEOTIDE SEQUENCE [LARGE SCALE GENOMIC DNA]</scope>
    <source>
        <strain evidence="1 2">NCAIM B.02301</strain>
    </source>
</reference>